<keyword evidence="1" id="KW-0175">Coiled coil</keyword>
<dbReference type="EMBL" id="BKCJ010001339">
    <property type="protein sequence ID" value="GEU40697.1"/>
    <property type="molecule type" value="Genomic_DNA"/>
</dbReference>
<feature type="coiled-coil region" evidence="1">
    <location>
        <begin position="128"/>
        <end position="191"/>
    </location>
</feature>
<evidence type="ECO:0000313" key="2">
    <source>
        <dbReference type="EMBL" id="GEU40697.1"/>
    </source>
</evidence>
<protein>
    <submittedName>
        <fullName evidence="2">Uncharacterized protein</fullName>
    </submittedName>
</protein>
<comment type="caution">
    <text evidence="2">The sequence shown here is derived from an EMBL/GenBank/DDBJ whole genome shotgun (WGS) entry which is preliminary data.</text>
</comment>
<dbReference type="GO" id="GO:0048367">
    <property type="term" value="P:shoot system development"/>
    <property type="evidence" value="ECO:0007669"/>
    <property type="project" value="InterPro"/>
</dbReference>
<evidence type="ECO:0000256" key="1">
    <source>
        <dbReference type="SAM" id="Coils"/>
    </source>
</evidence>
<dbReference type="AlphaFoldDB" id="A0A6L2JVW3"/>
<accession>A0A6L2JVW3</accession>
<dbReference type="PANTHER" id="PTHR33070:SF109">
    <property type="entry name" value="DOMAIN PROTEIN, PUTATIVE (DUF241)-RELATED"/>
    <property type="match status" value="1"/>
</dbReference>
<proteinExistence type="predicted"/>
<sequence length="244" mass="28075">MPCRSHPSTDRIDNVLNKVKTWESSSVSLSNPSAEFVCSGLSKMTELYECFDDLVKTSLLRTSLSSSNQTKKWTDELLDMSVKFLDICSNATDVLSQTKHHIKDLECDLRRTAWCSMEYIIAKYIAFRNKLKKDIKGSVARLKNLNSRKKAMFHPLQIRCFAVVLYKTMKMAELKEKVKGSAKLLQKEKKKRIKVVITKQQLEQLVSNQISIQDDMMKQNQTPCWSKELESIPEEGDDEIESLL</sequence>
<organism evidence="2">
    <name type="scientific">Tanacetum cinerariifolium</name>
    <name type="common">Dalmatian daisy</name>
    <name type="synonym">Chrysanthemum cinerariifolium</name>
    <dbReference type="NCBI Taxonomy" id="118510"/>
    <lineage>
        <taxon>Eukaryota</taxon>
        <taxon>Viridiplantae</taxon>
        <taxon>Streptophyta</taxon>
        <taxon>Embryophyta</taxon>
        <taxon>Tracheophyta</taxon>
        <taxon>Spermatophyta</taxon>
        <taxon>Magnoliopsida</taxon>
        <taxon>eudicotyledons</taxon>
        <taxon>Gunneridae</taxon>
        <taxon>Pentapetalae</taxon>
        <taxon>asterids</taxon>
        <taxon>campanulids</taxon>
        <taxon>Asterales</taxon>
        <taxon>Asteraceae</taxon>
        <taxon>Asteroideae</taxon>
        <taxon>Anthemideae</taxon>
        <taxon>Anthemidinae</taxon>
        <taxon>Tanacetum</taxon>
    </lineage>
</organism>
<gene>
    <name evidence="2" type="ORF">Tci_012675</name>
</gene>
<reference evidence="2" key="1">
    <citation type="journal article" date="2019" name="Sci. Rep.">
        <title>Draft genome of Tanacetum cinerariifolium, the natural source of mosquito coil.</title>
        <authorList>
            <person name="Yamashiro T."/>
            <person name="Shiraishi A."/>
            <person name="Satake H."/>
            <person name="Nakayama K."/>
        </authorList>
    </citation>
    <scope>NUCLEOTIDE SEQUENCE</scope>
</reference>
<name>A0A6L2JVW3_TANCI</name>
<dbReference type="GO" id="GO:0048364">
    <property type="term" value="P:root development"/>
    <property type="evidence" value="ECO:0007669"/>
    <property type="project" value="InterPro"/>
</dbReference>
<dbReference type="Pfam" id="PF03087">
    <property type="entry name" value="BPS1"/>
    <property type="match status" value="1"/>
</dbReference>
<dbReference type="InterPro" id="IPR004320">
    <property type="entry name" value="BPS1_pln"/>
</dbReference>
<dbReference type="PANTHER" id="PTHR33070">
    <property type="entry name" value="OS06G0725500 PROTEIN"/>
    <property type="match status" value="1"/>
</dbReference>